<reference evidence="15 16" key="1">
    <citation type="submission" date="2020-07" db="EMBL/GenBank/DDBJ databases">
        <title>Huge and variable diversity of episymbiotic CPR bacteria and DPANN archaea in groundwater ecosystems.</title>
        <authorList>
            <person name="He C.Y."/>
            <person name="Keren R."/>
            <person name="Whittaker M."/>
            <person name="Farag I.F."/>
            <person name="Doudna J."/>
            <person name="Cate J.H.D."/>
            <person name="Banfield J.F."/>
        </authorList>
    </citation>
    <scope>NUCLEOTIDE SEQUENCE [LARGE SCALE GENOMIC DNA]</scope>
    <source>
        <strain evidence="15">NC_groundwater_70_Ag_B-0.1um_54_66</strain>
    </source>
</reference>
<keyword evidence="4 15" id="KW-0575">Peroxidase</keyword>
<proteinExistence type="inferred from homology"/>
<organism evidence="15 16">
    <name type="scientific">Micavibrio aeruginosavorus</name>
    <dbReference type="NCBI Taxonomy" id="349221"/>
    <lineage>
        <taxon>Bacteria</taxon>
        <taxon>Pseudomonadati</taxon>
        <taxon>Bdellovibrionota</taxon>
        <taxon>Bdellovibrionia</taxon>
        <taxon>Bdellovibrionales</taxon>
        <taxon>Pseudobdellovibrionaceae</taxon>
        <taxon>Micavibrio</taxon>
    </lineage>
</organism>
<comment type="function">
    <text evidence="1">Thiol-specific peroxidase that catalyzes the reduction of hydrogen peroxide and organic hydroperoxides to water and alcohols, respectively. Plays a role in cell protection against oxidative stress by detoxifying peroxides and as sensor of hydrogen peroxide-mediated signaling events.</text>
</comment>
<evidence type="ECO:0000256" key="4">
    <source>
        <dbReference type="ARBA" id="ARBA00022559"/>
    </source>
</evidence>
<evidence type="ECO:0000256" key="5">
    <source>
        <dbReference type="ARBA" id="ARBA00022862"/>
    </source>
</evidence>
<evidence type="ECO:0000256" key="12">
    <source>
        <dbReference type="ARBA" id="ARBA00049091"/>
    </source>
</evidence>
<dbReference type="GO" id="GO:0034599">
    <property type="term" value="P:cellular response to oxidative stress"/>
    <property type="evidence" value="ECO:0007669"/>
    <property type="project" value="TreeGrafter"/>
</dbReference>
<dbReference type="PANTHER" id="PTHR42801:SF4">
    <property type="entry name" value="AHPC_TSA FAMILY PROTEIN"/>
    <property type="match status" value="1"/>
</dbReference>
<evidence type="ECO:0000256" key="10">
    <source>
        <dbReference type="ARBA" id="ARBA00038489"/>
    </source>
</evidence>
<dbReference type="GO" id="GO:0008379">
    <property type="term" value="F:thioredoxin peroxidase activity"/>
    <property type="evidence" value="ECO:0007669"/>
    <property type="project" value="TreeGrafter"/>
</dbReference>
<dbReference type="InterPro" id="IPR013766">
    <property type="entry name" value="Thioredoxin_domain"/>
</dbReference>
<keyword evidence="6" id="KW-0560">Oxidoreductase</keyword>
<evidence type="ECO:0000256" key="7">
    <source>
        <dbReference type="ARBA" id="ARBA00023157"/>
    </source>
</evidence>
<dbReference type="EMBL" id="CP066681">
    <property type="protein sequence ID" value="QQG36880.1"/>
    <property type="molecule type" value="Genomic_DNA"/>
</dbReference>
<comment type="catalytic activity">
    <reaction evidence="12">
        <text>a hydroperoxide + [thioredoxin]-dithiol = an alcohol + [thioredoxin]-disulfide + H2O</text>
        <dbReference type="Rhea" id="RHEA:62620"/>
        <dbReference type="Rhea" id="RHEA-COMP:10698"/>
        <dbReference type="Rhea" id="RHEA-COMP:10700"/>
        <dbReference type="ChEBI" id="CHEBI:15377"/>
        <dbReference type="ChEBI" id="CHEBI:29950"/>
        <dbReference type="ChEBI" id="CHEBI:30879"/>
        <dbReference type="ChEBI" id="CHEBI:35924"/>
        <dbReference type="ChEBI" id="CHEBI:50058"/>
        <dbReference type="EC" id="1.11.1.24"/>
    </reaction>
</comment>
<evidence type="ECO:0000256" key="11">
    <source>
        <dbReference type="ARBA" id="ARBA00042639"/>
    </source>
</evidence>
<sequence length="159" mass="17879">MSALKNGSKAPDFTLPADGGDSITLSKFKGAPVVVYFYPKDDTSGCTQEACDFRDNLAAFRRLKTQVIGISKDSVKKHDKFKEKYDLNFPLLSDEDSKICEKYGVWVEKSMYGKKYMGIERSTFLIDAEGKIAHIWRKVSVTGHVSEVLKLLKEIKKTA</sequence>
<evidence type="ECO:0000256" key="2">
    <source>
        <dbReference type="ARBA" id="ARBA00011245"/>
    </source>
</evidence>
<evidence type="ECO:0000256" key="6">
    <source>
        <dbReference type="ARBA" id="ARBA00023002"/>
    </source>
</evidence>
<comment type="subunit">
    <text evidence="2">Monomer.</text>
</comment>
<keyword evidence="5" id="KW-0049">Antioxidant</keyword>
<dbReference type="Pfam" id="PF00578">
    <property type="entry name" value="AhpC-TSA"/>
    <property type="match status" value="1"/>
</dbReference>
<gene>
    <name evidence="15" type="primary">bcp</name>
    <name evidence="15" type="ORF">HYS17_03660</name>
</gene>
<dbReference type="InterPro" id="IPR050924">
    <property type="entry name" value="Peroxiredoxin_BCP/PrxQ"/>
</dbReference>
<comment type="similarity">
    <text evidence="10">Belongs to the peroxiredoxin family. BCP/PrxQ subfamily.</text>
</comment>
<name>A0A7T5UHX2_9BACT</name>
<feature type="active site" description="Cysteine sulfenic acid (-SOH) intermediate; for peroxidase activity" evidence="13">
    <location>
        <position position="46"/>
    </location>
</feature>
<dbReference type="InterPro" id="IPR024706">
    <property type="entry name" value="Peroxiredoxin_AhpC-typ"/>
</dbReference>
<evidence type="ECO:0000256" key="13">
    <source>
        <dbReference type="PIRSR" id="PIRSR000239-1"/>
    </source>
</evidence>
<dbReference type="EC" id="1.11.1.24" evidence="3"/>
<dbReference type="FunFam" id="3.40.30.10:FF:000007">
    <property type="entry name" value="Thioredoxin-dependent thiol peroxidase"/>
    <property type="match status" value="1"/>
</dbReference>
<dbReference type="SUPFAM" id="SSF52833">
    <property type="entry name" value="Thioredoxin-like"/>
    <property type="match status" value="1"/>
</dbReference>
<evidence type="ECO:0000259" key="14">
    <source>
        <dbReference type="PROSITE" id="PS51352"/>
    </source>
</evidence>
<keyword evidence="8" id="KW-0676">Redox-active center</keyword>
<dbReference type="InterPro" id="IPR000866">
    <property type="entry name" value="AhpC/TSA"/>
</dbReference>
<dbReference type="GO" id="GO:0045454">
    <property type="term" value="P:cell redox homeostasis"/>
    <property type="evidence" value="ECO:0007669"/>
    <property type="project" value="TreeGrafter"/>
</dbReference>
<dbReference type="Proteomes" id="UP000595362">
    <property type="component" value="Chromosome"/>
</dbReference>
<dbReference type="PIRSF" id="PIRSF000239">
    <property type="entry name" value="AHPC"/>
    <property type="match status" value="1"/>
</dbReference>
<dbReference type="NCBIfam" id="NF006960">
    <property type="entry name" value="PRK09437.1"/>
    <property type="match status" value="1"/>
</dbReference>
<evidence type="ECO:0000313" key="16">
    <source>
        <dbReference type="Proteomes" id="UP000595362"/>
    </source>
</evidence>
<accession>A0A7T5UHX2</accession>
<dbReference type="CDD" id="cd03017">
    <property type="entry name" value="PRX_BCP"/>
    <property type="match status" value="1"/>
</dbReference>
<dbReference type="AlphaFoldDB" id="A0A7T5UHX2"/>
<dbReference type="InterPro" id="IPR036249">
    <property type="entry name" value="Thioredoxin-like_sf"/>
</dbReference>
<protein>
    <recommendedName>
        <fullName evidence="3">thioredoxin-dependent peroxiredoxin</fullName>
        <ecNumber evidence="3">1.11.1.24</ecNumber>
    </recommendedName>
    <alternativeName>
        <fullName evidence="9">Thioredoxin peroxidase</fullName>
    </alternativeName>
    <alternativeName>
        <fullName evidence="11">Thioredoxin-dependent peroxiredoxin Bcp</fullName>
    </alternativeName>
</protein>
<evidence type="ECO:0000256" key="8">
    <source>
        <dbReference type="ARBA" id="ARBA00023284"/>
    </source>
</evidence>
<evidence type="ECO:0000256" key="9">
    <source>
        <dbReference type="ARBA" id="ARBA00032824"/>
    </source>
</evidence>
<dbReference type="PROSITE" id="PS51352">
    <property type="entry name" value="THIOREDOXIN_2"/>
    <property type="match status" value="1"/>
</dbReference>
<dbReference type="PANTHER" id="PTHR42801">
    <property type="entry name" value="THIOREDOXIN-DEPENDENT PEROXIDE REDUCTASE"/>
    <property type="match status" value="1"/>
</dbReference>
<evidence type="ECO:0000256" key="1">
    <source>
        <dbReference type="ARBA" id="ARBA00003330"/>
    </source>
</evidence>
<keyword evidence="7" id="KW-1015">Disulfide bond</keyword>
<evidence type="ECO:0000313" key="15">
    <source>
        <dbReference type="EMBL" id="QQG36880.1"/>
    </source>
</evidence>
<dbReference type="Gene3D" id="3.40.30.10">
    <property type="entry name" value="Glutaredoxin"/>
    <property type="match status" value="1"/>
</dbReference>
<evidence type="ECO:0000256" key="3">
    <source>
        <dbReference type="ARBA" id="ARBA00013017"/>
    </source>
</evidence>
<feature type="domain" description="Thioredoxin" evidence="14">
    <location>
        <begin position="4"/>
        <end position="157"/>
    </location>
</feature>
<dbReference type="GO" id="GO:0005737">
    <property type="term" value="C:cytoplasm"/>
    <property type="evidence" value="ECO:0007669"/>
    <property type="project" value="TreeGrafter"/>
</dbReference>